<dbReference type="SUPFAM" id="SSF51735">
    <property type="entry name" value="NAD(P)-binding Rossmann-fold domains"/>
    <property type="match status" value="1"/>
</dbReference>
<dbReference type="PANTHER" id="PTHR43245">
    <property type="entry name" value="BIFUNCTIONAL POLYMYXIN RESISTANCE PROTEIN ARNA"/>
    <property type="match status" value="1"/>
</dbReference>
<accession>A0ABS9WHA8</accession>
<keyword evidence="3" id="KW-1185">Reference proteome</keyword>
<sequence>MGRCLVIGASSFIGAYTVDAFREAGYEVVGTGRNPRFKEHYASVGVGYLPLDLDDPAGMDVLPTDVDVVVHLAGRLPANSTFDLESEDDAGNYLRTNALGMASLLEWCRRSGIGRIISTTSYADVQNRWSAHESVLETWPRDFRLSGDHAAYVISKNAACDLLTYYNNQYGMKNAAFRLPPVYGCGPHDSLRVNGAVRKSGIGLFVDKAKAGEPITVFGDAEAAVRDIVYVKDVAQAFVRAAGSEKTSGLYNIGSGRAVSLLEQAEAIADVFAGPMGKSAVSVDPDKPNGITSYRFDIGRARRDFGYSPAFADFRDLMADWRYEEERGVMPALFRGGGSAGNEGERVLPE</sequence>
<evidence type="ECO:0000259" key="1">
    <source>
        <dbReference type="Pfam" id="PF01370"/>
    </source>
</evidence>
<dbReference type="EMBL" id="JAJMLW010000002">
    <property type="protein sequence ID" value="MCI2242263.1"/>
    <property type="molecule type" value="Genomic_DNA"/>
</dbReference>
<dbReference type="Gene3D" id="3.40.50.720">
    <property type="entry name" value="NAD(P)-binding Rossmann-like Domain"/>
    <property type="match status" value="1"/>
</dbReference>
<dbReference type="Pfam" id="PF01370">
    <property type="entry name" value="Epimerase"/>
    <property type="match status" value="1"/>
</dbReference>
<evidence type="ECO:0000313" key="3">
    <source>
        <dbReference type="Proteomes" id="UP001430755"/>
    </source>
</evidence>
<organism evidence="2 3">
    <name type="scientific">Adlercreutzia faecimuris</name>
    <dbReference type="NCBI Taxonomy" id="2897341"/>
    <lineage>
        <taxon>Bacteria</taxon>
        <taxon>Bacillati</taxon>
        <taxon>Actinomycetota</taxon>
        <taxon>Coriobacteriia</taxon>
        <taxon>Eggerthellales</taxon>
        <taxon>Eggerthellaceae</taxon>
        <taxon>Adlercreutzia</taxon>
    </lineage>
</organism>
<protein>
    <submittedName>
        <fullName evidence="2">NAD(P)-dependent oxidoreductase</fullName>
    </submittedName>
</protein>
<dbReference type="InterPro" id="IPR050177">
    <property type="entry name" value="Lipid_A_modif_metabolic_enz"/>
</dbReference>
<name>A0ABS9WHA8_9ACTN</name>
<comment type="caution">
    <text evidence="2">The sequence shown here is derived from an EMBL/GenBank/DDBJ whole genome shotgun (WGS) entry which is preliminary data.</text>
</comment>
<proteinExistence type="predicted"/>
<evidence type="ECO:0000313" key="2">
    <source>
        <dbReference type="EMBL" id="MCI2242263.1"/>
    </source>
</evidence>
<dbReference type="InterPro" id="IPR036291">
    <property type="entry name" value="NAD(P)-bd_dom_sf"/>
</dbReference>
<feature type="domain" description="NAD-dependent epimerase/dehydratase" evidence="1">
    <location>
        <begin position="5"/>
        <end position="254"/>
    </location>
</feature>
<dbReference type="Proteomes" id="UP001430755">
    <property type="component" value="Unassembled WGS sequence"/>
</dbReference>
<dbReference type="RefSeq" id="WP_242165313.1">
    <property type="nucleotide sequence ID" value="NZ_JAJMLW010000002.1"/>
</dbReference>
<gene>
    <name evidence="2" type="ORF">LPT13_07865</name>
</gene>
<dbReference type="InterPro" id="IPR001509">
    <property type="entry name" value="Epimerase_deHydtase"/>
</dbReference>
<reference evidence="2" key="1">
    <citation type="submission" date="2021-11" db="EMBL/GenBank/DDBJ databases">
        <title>A Novel Adlercreutzia Species, isolated from a Allomyrina dichotoma larva feces.</title>
        <authorList>
            <person name="Suh M.K."/>
        </authorList>
    </citation>
    <scope>NUCLEOTIDE SEQUENCE</scope>
    <source>
        <strain evidence="2">JBNU-10</strain>
    </source>
</reference>
<dbReference type="PANTHER" id="PTHR43245:SF13">
    <property type="entry name" value="UDP-D-APIOSE_UDP-D-XYLOSE SYNTHASE 2"/>
    <property type="match status" value="1"/>
</dbReference>